<accession>A0A858PYC8</accession>
<dbReference type="InterPro" id="IPR021146">
    <property type="entry name" value="Phage_gp6-like_head-tail"/>
</dbReference>
<proteinExistence type="predicted"/>
<protein>
    <submittedName>
        <fullName evidence="1">Phage head-tail connector protein</fullName>
    </submittedName>
</protein>
<sequence>MMENSVFEVIRRGPPADLPISLAEAKSFIGIKNEEEDVLVRRLVSISTEYAQWFMEKSLAKQAWQLSYSGKQMPLKIYLPFGPLLSVSEVNIQEKSRGITVHVARDKYRVDTALSCIVFITPINTLKVEVTYLSGYENTDSIPAQVKYGILYHTAVAYKNRSDMDVRHLAFIKDIYQPFKEVRIVL</sequence>
<dbReference type="EMBL" id="CP046391">
    <property type="protein sequence ID" value="QJC27572.1"/>
    <property type="molecule type" value="Genomic_DNA"/>
</dbReference>
<evidence type="ECO:0000313" key="1">
    <source>
        <dbReference type="EMBL" id="QJC27572.1"/>
    </source>
</evidence>
<name>A0A858PYC8_9RICK</name>
<dbReference type="KEGG" id="aplt:ANPL_02565"/>
<gene>
    <name evidence="1" type="ORF">ANPL_02565</name>
</gene>
<evidence type="ECO:0000313" key="2">
    <source>
        <dbReference type="Proteomes" id="UP000500930"/>
    </source>
</evidence>
<dbReference type="AlphaFoldDB" id="A0A858PYC8"/>
<reference evidence="1 2" key="1">
    <citation type="journal article" date="2020" name="Pathogens">
        <title>First Whole Genome Sequence of Anaplasma platys, an Obligate Intracellular Rickettsial Pathogen of Dogs.</title>
        <authorList>
            <person name="Llanes A."/>
            <person name="Rajeev S."/>
        </authorList>
    </citation>
    <scope>NUCLEOTIDE SEQUENCE [LARGE SCALE GENOMIC DNA]</scope>
    <source>
        <strain evidence="1 2">S3</strain>
    </source>
</reference>
<dbReference type="NCBIfam" id="TIGR02215">
    <property type="entry name" value="phage_chp_gp8"/>
    <property type="match status" value="1"/>
</dbReference>
<dbReference type="Gene3D" id="1.10.3230.30">
    <property type="entry name" value="Phage gp6-like head-tail connector protein"/>
    <property type="match status" value="1"/>
</dbReference>
<dbReference type="InterPro" id="IPR011738">
    <property type="entry name" value="Phage_CHP"/>
</dbReference>
<keyword evidence="2" id="KW-1185">Reference proteome</keyword>
<dbReference type="RefSeq" id="WP_169193205.1">
    <property type="nucleotide sequence ID" value="NZ_CP046391.1"/>
</dbReference>
<dbReference type="Proteomes" id="UP000500930">
    <property type="component" value="Chromosome"/>
</dbReference>
<organism evidence="1 2">
    <name type="scientific">Anaplasma platys</name>
    <dbReference type="NCBI Taxonomy" id="949"/>
    <lineage>
        <taxon>Bacteria</taxon>
        <taxon>Pseudomonadati</taxon>
        <taxon>Pseudomonadota</taxon>
        <taxon>Alphaproteobacteria</taxon>
        <taxon>Rickettsiales</taxon>
        <taxon>Anaplasmataceae</taxon>
        <taxon>Anaplasma</taxon>
    </lineage>
</organism>
<dbReference type="Pfam" id="PF05135">
    <property type="entry name" value="Phage_connect_1"/>
    <property type="match status" value="1"/>
</dbReference>